<dbReference type="InterPro" id="IPR000626">
    <property type="entry name" value="Ubiquitin-like_dom"/>
</dbReference>
<dbReference type="InterPro" id="IPR047154">
    <property type="entry name" value="UBL4A-like"/>
</dbReference>
<feature type="compositionally biased region" description="Pro residues" evidence="3">
    <location>
        <begin position="147"/>
        <end position="159"/>
    </location>
</feature>
<dbReference type="Pfam" id="PF00240">
    <property type="entry name" value="ubiquitin"/>
    <property type="match status" value="1"/>
</dbReference>
<gene>
    <name evidence="5" type="ORF">H4R34_004402</name>
</gene>
<dbReference type="InterPro" id="IPR019954">
    <property type="entry name" value="Ubiquitin_CS"/>
</dbReference>
<dbReference type="InterPro" id="IPR029071">
    <property type="entry name" value="Ubiquitin-like_domsf"/>
</dbReference>
<dbReference type="AlphaFoldDB" id="A0A9W8AYC6"/>
<feature type="compositionally biased region" description="Polar residues" evidence="3">
    <location>
        <begin position="160"/>
        <end position="173"/>
    </location>
</feature>
<dbReference type="GO" id="GO:0071818">
    <property type="term" value="C:BAT3 complex"/>
    <property type="evidence" value="ECO:0007669"/>
    <property type="project" value="TreeGrafter"/>
</dbReference>
<dbReference type="GO" id="GO:0051087">
    <property type="term" value="F:protein-folding chaperone binding"/>
    <property type="evidence" value="ECO:0007669"/>
    <property type="project" value="TreeGrafter"/>
</dbReference>
<dbReference type="EMBL" id="JANBQB010000548">
    <property type="protein sequence ID" value="KAJ1975263.1"/>
    <property type="molecule type" value="Genomic_DNA"/>
</dbReference>
<evidence type="ECO:0000313" key="6">
    <source>
        <dbReference type="Proteomes" id="UP001151582"/>
    </source>
</evidence>
<evidence type="ECO:0000256" key="2">
    <source>
        <dbReference type="ARBA" id="ARBA00022490"/>
    </source>
</evidence>
<feature type="region of interest" description="Disordered" evidence="3">
    <location>
        <begin position="45"/>
        <end position="69"/>
    </location>
</feature>
<comment type="caution">
    <text evidence="5">The sequence shown here is derived from an EMBL/GenBank/DDBJ whole genome shotgun (WGS) entry which is preliminary data.</text>
</comment>
<protein>
    <recommendedName>
        <fullName evidence="4">Ubiquitin-like domain-containing protein</fullName>
    </recommendedName>
</protein>
<reference evidence="5" key="1">
    <citation type="submission" date="2022-07" db="EMBL/GenBank/DDBJ databases">
        <title>Phylogenomic reconstructions and comparative analyses of Kickxellomycotina fungi.</title>
        <authorList>
            <person name="Reynolds N.K."/>
            <person name="Stajich J.E."/>
            <person name="Barry K."/>
            <person name="Grigoriev I.V."/>
            <person name="Crous P."/>
            <person name="Smith M.E."/>
        </authorList>
    </citation>
    <scope>NUCLEOTIDE SEQUENCE</scope>
    <source>
        <strain evidence="5">RSA 567</strain>
    </source>
</reference>
<feature type="domain" description="Ubiquitin-like" evidence="4">
    <location>
        <begin position="72"/>
        <end position="144"/>
    </location>
</feature>
<proteinExistence type="predicted"/>
<dbReference type="PROSITE" id="PS50053">
    <property type="entry name" value="UBIQUITIN_2"/>
    <property type="match status" value="1"/>
</dbReference>
<dbReference type="PROSITE" id="PS00299">
    <property type="entry name" value="UBIQUITIN_1"/>
    <property type="match status" value="1"/>
</dbReference>
<dbReference type="GO" id="GO:0006620">
    <property type="term" value="P:post-translational protein targeting to endoplasmic reticulum membrane"/>
    <property type="evidence" value="ECO:0007669"/>
    <property type="project" value="InterPro"/>
</dbReference>
<accession>A0A9W8AYC6</accession>
<dbReference type="Gene3D" id="3.10.20.90">
    <property type="entry name" value="Phosphatidylinositol 3-kinase Catalytic Subunit, Chain A, domain 1"/>
    <property type="match status" value="1"/>
</dbReference>
<dbReference type="GO" id="GO:0071816">
    <property type="term" value="P:tail-anchored membrane protein insertion into ER membrane"/>
    <property type="evidence" value="ECO:0007669"/>
    <property type="project" value="TreeGrafter"/>
</dbReference>
<evidence type="ECO:0000259" key="4">
    <source>
        <dbReference type="PROSITE" id="PS50053"/>
    </source>
</evidence>
<sequence length="226" mass="24540">MLDERQAFQAFLLRLGDLPVVRPFRRTEDDPQKLNFPLPKCHFETPVPQSRASSAQPQHDASRQSEAASRTVSLKVKAMKAGYVYHVSAEPLTAIRDLKHQLAAQCSVPAEFQRLLLKGKALADGSLVSDYALTAESVVTLMVKPGAPSPQSPPPPMPPTTGNTSDSAQPTQNRAKDAALPTHSNTARALQSSAFKSDFCSLLDRHGVAPSEQTRLVDAIHRLARS</sequence>
<keyword evidence="2" id="KW-0963">Cytoplasm</keyword>
<feature type="region of interest" description="Disordered" evidence="3">
    <location>
        <begin position="144"/>
        <end position="186"/>
    </location>
</feature>
<dbReference type="Proteomes" id="UP001151582">
    <property type="component" value="Unassembled WGS sequence"/>
</dbReference>
<dbReference type="PANTHER" id="PTHR46555:SF1">
    <property type="entry name" value="UBIQUITIN-LIKE PROTEIN 4A"/>
    <property type="match status" value="1"/>
</dbReference>
<dbReference type="PANTHER" id="PTHR46555">
    <property type="entry name" value="UBIQUITIN-LIKE PROTEIN 4A"/>
    <property type="match status" value="1"/>
</dbReference>
<keyword evidence="6" id="KW-1185">Reference proteome</keyword>
<dbReference type="OrthoDB" id="428577at2759"/>
<dbReference type="SMART" id="SM00213">
    <property type="entry name" value="UBQ"/>
    <property type="match status" value="1"/>
</dbReference>
<evidence type="ECO:0000313" key="5">
    <source>
        <dbReference type="EMBL" id="KAJ1975263.1"/>
    </source>
</evidence>
<evidence type="ECO:0000256" key="1">
    <source>
        <dbReference type="ARBA" id="ARBA00004514"/>
    </source>
</evidence>
<evidence type="ECO:0000256" key="3">
    <source>
        <dbReference type="SAM" id="MobiDB-lite"/>
    </source>
</evidence>
<name>A0A9W8AYC6_9FUNG</name>
<comment type="subcellular location">
    <subcellularLocation>
        <location evidence="1">Cytoplasm</location>
        <location evidence="1">Cytosol</location>
    </subcellularLocation>
</comment>
<dbReference type="SUPFAM" id="SSF54236">
    <property type="entry name" value="Ubiquitin-like"/>
    <property type="match status" value="1"/>
</dbReference>
<organism evidence="5 6">
    <name type="scientific">Dimargaris verticillata</name>
    <dbReference type="NCBI Taxonomy" id="2761393"/>
    <lineage>
        <taxon>Eukaryota</taxon>
        <taxon>Fungi</taxon>
        <taxon>Fungi incertae sedis</taxon>
        <taxon>Zoopagomycota</taxon>
        <taxon>Kickxellomycotina</taxon>
        <taxon>Dimargaritomycetes</taxon>
        <taxon>Dimargaritales</taxon>
        <taxon>Dimargaritaceae</taxon>
        <taxon>Dimargaris</taxon>
    </lineage>
</organism>
<feature type="compositionally biased region" description="Polar residues" evidence="3">
    <location>
        <begin position="47"/>
        <end position="69"/>
    </location>
</feature>